<feature type="transmembrane region" description="Helical" evidence="6">
    <location>
        <begin position="383"/>
        <end position="407"/>
    </location>
</feature>
<feature type="region of interest" description="Disordered" evidence="5">
    <location>
        <begin position="1"/>
        <end position="33"/>
    </location>
</feature>
<evidence type="ECO:0000313" key="8">
    <source>
        <dbReference type="Proteomes" id="UP000245884"/>
    </source>
</evidence>
<dbReference type="InterPro" id="IPR036259">
    <property type="entry name" value="MFS_trans_sf"/>
</dbReference>
<dbReference type="Gene3D" id="1.20.1250.20">
    <property type="entry name" value="MFS general substrate transporter like domains"/>
    <property type="match status" value="1"/>
</dbReference>
<protein>
    <submittedName>
        <fullName evidence="7">MFS general substrate transporter</fullName>
    </submittedName>
</protein>
<keyword evidence="4 6" id="KW-0472">Membrane</keyword>
<dbReference type="Proteomes" id="UP000245884">
    <property type="component" value="Unassembled WGS sequence"/>
</dbReference>
<dbReference type="RefSeq" id="XP_025361429.1">
    <property type="nucleotide sequence ID" value="XM_025506438.1"/>
</dbReference>
<comment type="subcellular location">
    <subcellularLocation>
        <location evidence="1">Membrane</location>
        <topology evidence="1">Multi-pass membrane protein</topology>
    </subcellularLocation>
</comment>
<feature type="transmembrane region" description="Helical" evidence="6">
    <location>
        <begin position="277"/>
        <end position="296"/>
    </location>
</feature>
<accession>A0A316UNF4</accession>
<reference evidence="7 8" key="1">
    <citation type="journal article" date="2018" name="Mol. Biol. Evol.">
        <title>Broad Genomic Sampling Reveals a Smut Pathogenic Ancestry of the Fungal Clade Ustilaginomycotina.</title>
        <authorList>
            <person name="Kijpornyongpan T."/>
            <person name="Mondo S.J."/>
            <person name="Barry K."/>
            <person name="Sandor L."/>
            <person name="Lee J."/>
            <person name="Lipzen A."/>
            <person name="Pangilinan J."/>
            <person name="LaButti K."/>
            <person name="Hainaut M."/>
            <person name="Henrissat B."/>
            <person name="Grigoriev I.V."/>
            <person name="Spatafora J.W."/>
            <person name="Aime M.C."/>
        </authorList>
    </citation>
    <scope>NUCLEOTIDE SEQUENCE [LARGE SCALE GENOMIC DNA]</scope>
    <source>
        <strain evidence="7 8">MCA 5214</strain>
    </source>
</reference>
<dbReference type="GeneID" id="37028261"/>
<feature type="transmembrane region" description="Helical" evidence="6">
    <location>
        <begin position="414"/>
        <end position="431"/>
    </location>
</feature>
<evidence type="ECO:0000256" key="4">
    <source>
        <dbReference type="ARBA" id="ARBA00023136"/>
    </source>
</evidence>
<organism evidence="7 8">
    <name type="scientific">Jaminaea rosea</name>
    <dbReference type="NCBI Taxonomy" id="1569628"/>
    <lineage>
        <taxon>Eukaryota</taxon>
        <taxon>Fungi</taxon>
        <taxon>Dikarya</taxon>
        <taxon>Basidiomycota</taxon>
        <taxon>Ustilaginomycotina</taxon>
        <taxon>Exobasidiomycetes</taxon>
        <taxon>Microstromatales</taxon>
        <taxon>Microstromatales incertae sedis</taxon>
        <taxon>Jaminaea</taxon>
    </lineage>
</organism>
<keyword evidence="2 6" id="KW-0812">Transmembrane</keyword>
<feature type="transmembrane region" description="Helical" evidence="6">
    <location>
        <begin position="187"/>
        <end position="209"/>
    </location>
</feature>
<dbReference type="PANTHER" id="PTHR23501:SF87">
    <property type="entry name" value="SIDEROPHORE IRON TRANSPORTER 2"/>
    <property type="match status" value="1"/>
</dbReference>
<dbReference type="SUPFAM" id="SSF103473">
    <property type="entry name" value="MFS general substrate transporter"/>
    <property type="match status" value="1"/>
</dbReference>
<feature type="transmembrane region" description="Helical" evidence="6">
    <location>
        <begin position="472"/>
        <end position="497"/>
    </location>
</feature>
<evidence type="ECO:0000256" key="1">
    <source>
        <dbReference type="ARBA" id="ARBA00004141"/>
    </source>
</evidence>
<dbReference type="STRING" id="1569628.A0A316UNF4"/>
<gene>
    <name evidence="7" type="ORF">BDZ90DRAFT_232916</name>
</gene>
<evidence type="ECO:0000256" key="2">
    <source>
        <dbReference type="ARBA" id="ARBA00022692"/>
    </source>
</evidence>
<feature type="transmembrane region" description="Helical" evidence="6">
    <location>
        <begin position="64"/>
        <end position="80"/>
    </location>
</feature>
<dbReference type="Pfam" id="PF07690">
    <property type="entry name" value="MFS_1"/>
    <property type="match status" value="1"/>
</dbReference>
<feature type="transmembrane region" description="Helical" evidence="6">
    <location>
        <begin position="221"/>
        <end position="244"/>
    </location>
</feature>
<feature type="transmembrane region" description="Helical" evidence="6">
    <location>
        <begin position="509"/>
        <end position="527"/>
    </location>
</feature>
<dbReference type="GO" id="GO:0022857">
    <property type="term" value="F:transmembrane transporter activity"/>
    <property type="evidence" value="ECO:0007669"/>
    <property type="project" value="InterPro"/>
</dbReference>
<dbReference type="GO" id="GO:0005886">
    <property type="term" value="C:plasma membrane"/>
    <property type="evidence" value="ECO:0007669"/>
    <property type="project" value="TreeGrafter"/>
</dbReference>
<keyword evidence="8" id="KW-1185">Reference proteome</keyword>
<dbReference type="PANTHER" id="PTHR23501">
    <property type="entry name" value="MAJOR FACILITATOR SUPERFAMILY"/>
    <property type="match status" value="1"/>
</dbReference>
<dbReference type="InterPro" id="IPR011701">
    <property type="entry name" value="MFS"/>
</dbReference>
<dbReference type="EMBL" id="KZ819670">
    <property type="protein sequence ID" value="PWN26817.1"/>
    <property type="molecule type" value="Genomic_DNA"/>
</dbReference>
<sequence length="611" mass="65616">MSTAATATGAKGEHLEHQSTKIAPPPYENGSGSNSVKSDFYIPNADDKPPGVLKAEAVKALSGWQLWVAYIGIGLTSYVYSLDNGTTYAYLQQAAQAQNYSLYTAASVIQQVIIAIGKLPIAKLSDVFGRAQGYAVSLFFYVLGLIILAASPSFSAICAGQVFYAIGNTGTQIMQQIVVADAINTRYRGLATGLLSLPYVINFACSPLIVGHLGTAANWRWGYGMFCIVLPVAIAPIILALGLAQTEAKKKGIVEPHPYVKMGFGKGFIAFCNDVDAGGLFLLCAGWLLILLPLTLHTTAPNGWQTGYIIAMFVVGGVCLILCGLFEAFIAPEPIIRKRFITNRNVLIPAIVGFFDFYSFYLSWSSAYYFVVILRGWSNKDAIYFSNAQSLCLTVFGIAAGALNIFIRRYKWTFFAGSLIRMLGIGLMLAYRGAGATTAQLVIPQVIQGLGGGILGVELSVASQVSVPHQDVALVTALVLLVTEIGGACGTATLGAIQTTAIPSRLAQLLPNNPTAASAIVLSPFTATMTYPLGTPERDAMIEAWSFYMHRVLTVGIALSAVPIVLIPLINDYKLNNKQNVVEWSEEGKPIEKEEFNENRLKKSDSINGHT</sequence>
<name>A0A316UNF4_9BASI</name>
<evidence type="ECO:0000313" key="7">
    <source>
        <dbReference type="EMBL" id="PWN26817.1"/>
    </source>
</evidence>
<keyword evidence="3 6" id="KW-1133">Transmembrane helix</keyword>
<feature type="transmembrane region" description="Helical" evidence="6">
    <location>
        <begin position="308"/>
        <end position="326"/>
    </location>
</feature>
<evidence type="ECO:0000256" key="5">
    <source>
        <dbReference type="SAM" id="MobiDB-lite"/>
    </source>
</evidence>
<feature type="transmembrane region" description="Helical" evidence="6">
    <location>
        <begin position="346"/>
        <end position="371"/>
    </location>
</feature>
<feature type="transmembrane region" description="Helical" evidence="6">
    <location>
        <begin position="547"/>
        <end position="570"/>
    </location>
</feature>
<dbReference type="AlphaFoldDB" id="A0A316UNF4"/>
<feature type="transmembrane region" description="Helical" evidence="6">
    <location>
        <begin position="100"/>
        <end position="119"/>
    </location>
</feature>
<evidence type="ECO:0000256" key="3">
    <source>
        <dbReference type="ARBA" id="ARBA00022989"/>
    </source>
</evidence>
<evidence type="ECO:0000256" key="6">
    <source>
        <dbReference type="SAM" id="Phobius"/>
    </source>
</evidence>
<feature type="transmembrane region" description="Helical" evidence="6">
    <location>
        <begin position="139"/>
        <end position="166"/>
    </location>
</feature>
<dbReference type="OrthoDB" id="2241241at2759"/>
<proteinExistence type="predicted"/>